<organism evidence="4 5">
    <name type="scientific">Carboxylicivirga marina</name>
    <dbReference type="NCBI Taxonomy" id="2800988"/>
    <lineage>
        <taxon>Bacteria</taxon>
        <taxon>Pseudomonadati</taxon>
        <taxon>Bacteroidota</taxon>
        <taxon>Bacteroidia</taxon>
        <taxon>Marinilabiliales</taxon>
        <taxon>Marinilabiliaceae</taxon>
        <taxon>Carboxylicivirga</taxon>
    </lineage>
</organism>
<dbReference type="SMART" id="SM00850">
    <property type="entry name" value="LytTR"/>
    <property type="match status" value="1"/>
</dbReference>
<reference evidence="4 5" key="1">
    <citation type="submission" date="2021-01" db="EMBL/GenBank/DDBJ databases">
        <title>Carboxyliciviraga sp.nov., isolated from coastal sediments.</title>
        <authorList>
            <person name="Lu D."/>
            <person name="Zhang T."/>
        </authorList>
    </citation>
    <scope>NUCLEOTIDE SEQUENCE [LARGE SCALE GENOMIC DNA]</scope>
    <source>
        <strain evidence="4 5">N1Y132</strain>
    </source>
</reference>
<evidence type="ECO:0000313" key="4">
    <source>
        <dbReference type="EMBL" id="MBK3516655.1"/>
    </source>
</evidence>
<evidence type="ECO:0000313" key="5">
    <source>
        <dbReference type="Proteomes" id="UP000605676"/>
    </source>
</evidence>
<evidence type="ECO:0000259" key="3">
    <source>
        <dbReference type="PROSITE" id="PS50930"/>
    </source>
</evidence>
<comment type="caution">
    <text evidence="4">The sequence shown here is derived from an EMBL/GenBank/DDBJ whole genome shotgun (WGS) entry which is preliminary data.</text>
</comment>
<evidence type="ECO:0000259" key="2">
    <source>
        <dbReference type="PROSITE" id="PS50110"/>
    </source>
</evidence>
<feature type="domain" description="HTH LytTR-type" evidence="3">
    <location>
        <begin position="143"/>
        <end position="247"/>
    </location>
</feature>
<dbReference type="PANTHER" id="PTHR37299">
    <property type="entry name" value="TRANSCRIPTIONAL REGULATOR-RELATED"/>
    <property type="match status" value="1"/>
</dbReference>
<dbReference type="InterPro" id="IPR007492">
    <property type="entry name" value="LytTR_DNA-bd_dom"/>
</dbReference>
<dbReference type="Pfam" id="PF04397">
    <property type="entry name" value="LytTR"/>
    <property type="match status" value="1"/>
</dbReference>
<sequence>MTYKALIIDDEPPARSIIQAYLKKHTNIEIAGEYGNGFEAIKAIKEHQPHILFLDIQMPKVTGLELLEVIDEPVQVVFTTAYDQYALKAFELNAVDYLLKPFDEKRFDDAVSKVLGKLQSGEESNQQQIEQMQEAKSEVLERIVVKKGTKLEVIDLDKLLYIEAQDDYVMLYAETGHFLKSKTMKYFEEHLPSEQFIRIHRSFIVNVDKINGLEPYDKDTYLAIINPECKLKVSRTGYKKLKEQMDF</sequence>
<dbReference type="InterPro" id="IPR046947">
    <property type="entry name" value="LytR-like"/>
</dbReference>
<accession>A0ABS1HG58</accession>
<dbReference type="InterPro" id="IPR011006">
    <property type="entry name" value="CheY-like_superfamily"/>
</dbReference>
<keyword evidence="5" id="KW-1185">Reference proteome</keyword>
<dbReference type="Pfam" id="PF00072">
    <property type="entry name" value="Response_reg"/>
    <property type="match status" value="1"/>
</dbReference>
<dbReference type="Proteomes" id="UP000605676">
    <property type="component" value="Unassembled WGS sequence"/>
</dbReference>
<dbReference type="PROSITE" id="PS50110">
    <property type="entry name" value="RESPONSE_REGULATORY"/>
    <property type="match status" value="1"/>
</dbReference>
<proteinExistence type="predicted"/>
<name>A0ABS1HG58_9BACT</name>
<dbReference type="EMBL" id="JAENRR010000007">
    <property type="protein sequence ID" value="MBK3516655.1"/>
    <property type="molecule type" value="Genomic_DNA"/>
</dbReference>
<dbReference type="InterPro" id="IPR001789">
    <property type="entry name" value="Sig_transdc_resp-reg_receiver"/>
</dbReference>
<dbReference type="Gene3D" id="3.40.50.2300">
    <property type="match status" value="1"/>
</dbReference>
<dbReference type="PROSITE" id="PS50930">
    <property type="entry name" value="HTH_LYTTR"/>
    <property type="match status" value="1"/>
</dbReference>
<dbReference type="Gene3D" id="2.40.50.1020">
    <property type="entry name" value="LytTr DNA-binding domain"/>
    <property type="match status" value="1"/>
</dbReference>
<protein>
    <submittedName>
        <fullName evidence="4">Response regulator transcription factor</fullName>
    </submittedName>
</protein>
<feature type="modified residue" description="4-aspartylphosphate" evidence="1">
    <location>
        <position position="55"/>
    </location>
</feature>
<feature type="domain" description="Response regulatory" evidence="2">
    <location>
        <begin position="4"/>
        <end position="115"/>
    </location>
</feature>
<gene>
    <name evidence="4" type="ORF">JIV24_04820</name>
</gene>
<dbReference type="SMART" id="SM00448">
    <property type="entry name" value="REC"/>
    <property type="match status" value="1"/>
</dbReference>
<keyword evidence="1" id="KW-0597">Phosphoprotein</keyword>
<evidence type="ECO:0000256" key="1">
    <source>
        <dbReference type="PROSITE-ProRule" id="PRU00169"/>
    </source>
</evidence>
<dbReference type="SUPFAM" id="SSF52172">
    <property type="entry name" value="CheY-like"/>
    <property type="match status" value="1"/>
</dbReference>
<dbReference type="PANTHER" id="PTHR37299:SF1">
    <property type="entry name" value="STAGE 0 SPORULATION PROTEIN A HOMOLOG"/>
    <property type="match status" value="1"/>
</dbReference>
<dbReference type="RefSeq" id="WP_200463881.1">
    <property type="nucleotide sequence ID" value="NZ_JAENRR010000007.1"/>
</dbReference>